<dbReference type="EMBL" id="JASZZN010000005">
    <property type="protein sequence ID" value="MDM4015633.1"/>
    <property type="molecule type" value="Genomic_DNA"/>
</dbReference>
<evidence type="ECO:0000313" key="2">
    <source>
        <dbReference type="Proteomes" id="UP001239462"/>
    </source>
</evidence>
<protein>
    <submittedName>
        <fullName evidence="1">Uncharacterized protein</fullName>
    </submittedName>
</protein>
<comment type="caution">
    <text evidence="1">The sequence shown here is derived from an EMBL/GenBank/DDBJ whole genome shotgun (WGS) entry which is preliminary data.</text>
</comment>
<reference evidence="1 2" key="1">
    <citation type="submission" date="2023-06" db="EMBL/GenBank/DDBJ databases">
        <title>Roseiconus lacunae JC819 isolated from Gulf of Mannar region, Tamil Nadu.</title>
        <authorList>
            <person name="Pk S."/>
            <person name="Ch S."/>
            <person name="Ch V.R."/>
        </authorList>
    </citation>
    <scope>NUCLEOTIDE SEQUENCE [LARGE SCALE GENOMIC DNA]</scope>
    <source>
        <strain evidence="1 2">JC819</strain>
    </source>
</reference>
<gene>
    <name evidence="1" type="ORF">QTN89_09350</name>
</gene>
<organism evidence="1 2">
    <name type="scientific">Roseiconus lacunae</name>
    <dbReference type="NCBI Taxonomy" id="2605694"/>
    <lineage>
        <taxon>Bacteria</taxon>
        <taxon>Pseudomonadati</taxon>
        <taxon>Planctomycetota</taxon>
        <taxon>Planctomycetia</taxon>
        <taxon>Pirellulales</taxon>
        <taxon>Pirellulaceae</taxon>
        <taxon>Roseiconus</taxon>
    </lineage>
</organism>
<sequence>MQLLSLLDSAEDGLDAGTSGQHAVRQMQVTKYRTFASGMGAF</sequence>
<dbReference type="RefSeq" id="WP_261345058.1">
    <property type="nucleotide sequence ID" value="NZ_CP141221.1"/>
</dbReference>
<name>A0ABT7PGN1_9BACT</name>
<accession>A0ABT7PGN1</accession>
<keyword evidence="2" id="KW-1185">Reference proteome</keyword>
<proteinExistence type="predicted"/>
<dbReference type="Proteomes" id="UP001239462">
    <property type="component" value="Unassembled WGS sequence"/>
</dbReference>
<evidence type="ECO:0000313" key="1">
    <source>
        <dbReference type="EMBL" id="MDM4015633.1"/>
    </source>
</evidence>